<dbReference type="PROSITE" id="PS50894">
    <property type="entry name" value="HPT"/>
    <property type="match status" value="1"/>
</dbReference>
<evidence type="ECO:0000313" key="23">
    <source>
        <dbReference type="Proteomes" id="UP000244441"/>
    </source>
</evidence>
<evidence type="ECO:0000259" key="20">
    <source>
        <dbReference type="PROSITE" id="PS50110"/>
    </source>
</evidence>
<keyword evidence="8" id="KW-0547">Nucleotide-binding</keyword>
<dbReference type="EMBL" id="CP026604">
    <property type="protein sequence ID" value="AWB65036.1"/>
    <property type="molecule type" value="Genomic_DNA"/>
</dbReference>
<sequence>MSHKHKLLVVDDEPHNLYTMRRIIEPMQVEIIEARSGEEALRALLNNDFFLVLMDVQMPGMSGFEAASLVLDNPKTAHIPIVFVTANTREEGVALRGYKTGAVDYLSKPVDPIVLLAKIRVFRELWSKTIELKQTNLQLAEVNREQSKLNQELVKASESLALTNHQLKQEVADRLAAEQALEEARCQADSANKAKSAFLANMSHEIRTPLGAITGYLHLIMQSQLTSRQQEYLNKIKLSANNLLAVINDILDFSKIEADKLEIESVPFDLDSVLHNVSDVVAFKAEDKQLELVIDCPQNIPCNLVGDPLRLGQILLNLVSNAVKFTNKGEIVLCIRLASEIKTTDPRVCIQFSVQDTGIGMDDSQMAKLFQPFSQADSSTTRQYGGTGLGLVICQKLLGLMGSELKVESAVGKGSQFNFTLNFDLGDQAPIVSFERLNACFEQANVLVVDDHQYSRTILVNMLRSFGVNATTVDSGNKAIKEVKKALDSKPYNLLLVDWRMPELDGLQTIQALKQQLPEPSLPKFILMSAYQFDSPELQQYDALLNGFLAKPVSSSQLLETLQASLLSADFNEFIDKRTHTDQSIEIPDFSGKKVLLVEDDALNQEIALELLNQVNLTVDLAENGQQAVDCIIRNAEFKTYDIVLMDCQMPIMDGYQATKTIRQHESCKHLPIIAMTANAMTSDKEKCRAAGMTDHVAKPIDVEQLYKTLQLYLNTDNSFALQDQSSVQQTGAKTHTNAEQSILDAPGLNSDEGIRMLGGQDKFYRKMLVQFAEQNSGVVETIKTQLSAGHWEEAHRTTHNLKSVSGSLGAETLYQVASQLENKILGKNIDDIQAALHPVQQHVTPIIQHVKKYS</sequence>
<dbReference type="SUPFAM" id="SSF47384">
    <property type="entry name" value="Homodimeric domain of signal transducing histidine kinase"/>
    <property type="match status" value="1"/>
</dbReference>
<dbReference type="Pfam" id="PF01627">
    <property type="entry name" value="Hpt"/>
    <property type="match status" value="1"/>
</dbReference>
<evidence type="ECO:0000256" key="15">
    <source>
        <dbReference type="ARBA" id="ARBA00068150"/>
    </source>
</evidence>
<keyword evidence="10" id="KW-0067">ATP-binding</keyword>
<comment type="subcellular location">
    <subcellularLocation>
        <location evidence="2">Cell membrane</location>
        <topology evidence="2">Multi-pass membrane protein</topology>
    </subcellularLocation>
</comment>
<feature type="domain" description="Response regulatory" evidence="20">
    <location>
        <begin position="594"/>
        <end position="714"/>
    </location>
</feature>
<keyword evidence="7" id="KW-0812">Transmembrane</keyword>
<keyword evidence="11" id="KW-1133">Transmembrane helix</keyword>
<dbReference type="PROSITE" id="PS50109">
    <property type="entry name" value="HIS_KIN"/>
    <property type="match status" value="1"/>
</dbReference>
<dbReference type="Gene3D" id="1.10.287.130">
    <property type="match status" value="1"/>
</dbReference>
<dbReference type="FunFam" id="3.30.565.10:FF:000010">
    <property type="entry name" value="Sensor histidine kinase RcsC"/>
    <property type="match status" value="1"/>
</dbReference>
<dbReference type="InterPro" id="IPR036890">
    <property type="entry name" value="HATPase_C_sf"/>
</dbReference>
<dbReference type="KEGG" id="cate:C2869_00630"/>
<dbReference type="SMART" id="SM00448">
    <property type="entry name" value="REC"/>
    <property type="match status" value="3"/>
</dbReference>
<evidence type="ECO:0000256" key="5">
    <source>
        <dbReference type="ARBA" id="ARBA00022553"/>
    </source>
</evidence>
<dbReference type="InterPro" id="IPR003594">
    <property type="entry name" value="HATPase_dom"/>
</dbReference>
<dbReference type="GO" id="GO:0005886">
    <property type="term" value="C:plasma membrane"/>
    <property type="evidence" value="ECO:0007669"/>
    <property type="project" value="UniProtKB-SubCell"/>
</dbReference>
<proteinExistence type="predicted"/>
<gene>
    <name evidence="22" type="ORF">C2869_00630</name>
</gene>
<evidence type="ECO:0000256" key="17">
    <source>
        <dbReference type="PROSITE-ProRule" id="PRU00169"/>
    </source>
</evidence>
<evidence type="ECO:0000256" key="1">
    <source>
        <dbReference type="ARBA" id="ARBA00000085"/>
    </source>
</evidence>
<dbReference type="Gene3D" id="3.40.50.2300">
    <property type="match status" value="3"/>
</dbReference>
<evidence type="ECO:0000256" key="10">
    <source>
        <dbReference type="ARBA" id="ARBA00022840"/>
    </source>
</evidence>
<evidence type="ECO:0000256" key="3">
    <source>
        <dbReference type="ARBA" id="ARBA00012438"/>
    </source>
</evidence>
<dbReference type="Gene3D" id="3.30.565.10">
    <property type="entry name" value="Histidine kinase-like ATPase, C-terminal domain"/>
    <property type="match status" value="1"/>
</dbReference>
<feature type="coiled-coil region" evidence="18">
    <location>
        <begin position="132"/>
        <end position="194"/>
    </location>
</feature>
<feature type="domain" description="Histidine kinase" evidence="19">
    <location>
        <begin position="201"/>
        <end position="425"/>
    </location>
</feature>
<dbReference type="CDD" id="cd16922">
    <property type="entry name" value="HATPase_EvgS-ArcB-TorS-like"/>
    <property type="match status" value="1"/>
</dbReference>
<comment type="catalytic activity">
    <reaction evidence="1">
        <text>ATP + protein L-histidine = ADP + protein N-phospho-L-histidine.</text>
        <dbReference type="EC" id="2.7.13.3"/>
    </reaction>
</comment>
<dbReference type="SMART" id="SM00387">
    <property type="entry name" value="HATPase_c"/>
    <property type="match status" value="1"/>
</dbReference>
<dbReference type="Pfam" id="PF00072">
    <property type="entry name" value="Response_reg"/>
    <property type="match status" value="3"/>
</dbReference>
<evidence type="ECO:0000256" key="18">
    <source>
        <dbReference type="SAM" id="Coils"/>
    </source>
</evidence>
<reference evidence="22 23" key="1">
    <citation type="submission" date="2018-01" db="EMBL/GenBank/DDBJ databases">
        <title>Genome sequence of a Cantenovulum-like bacteria.</title>
        <authorList>
            <person name="Tan W.R."/>
            <person name="Lau N.-S."/>
            <person name="Go F."/>
            <person name="Amirul A.-A.A."/>
        </authorList>
    </citation>
    <scope>NUCLEOTIDE SEQUENCE [LARGE SCALE GENOMIC DNA]</scope>
    <source>
        <strain evidence="22 23">CCB-QB4</strain>
    </source>
</reference>
<dbReference type="InterPro" id="IPR005467">
    <property type="entry name" value="His_kinase_dom"/>
</dbReference>
<keyword evidence="23" id="KW-1185">Reference proteome</keyword>
<evidence type="ECO:0000256" key="16">
    <source>
        <dbReference type="PROSITE-ProRule" id="PRU00110"/>
    </source>
</evidence>
<evidence type="ECO:0000259" key="19">
    <source>
        <dbReference type="PROSITE" id="PS50109"/>
    </source>
</evidence>
<keyword evidence="5 17" id="KW-0597">Phosphoprotein</keyword>
<evidence type="ECO:0000256" key="2">
    <source>
        <dbReference type="ARBA" id="ARBA00004651"/>
    </source>
</evidence>
<dbReference type="InterPro" id="IPR011006">
    <property type="entry name" value="CheY-like_superfamily"/>
</dbReference>
<evidence type="ECO:0000256" key="12">
    <source>
        <dbReference type="ARBA" id="ARBA00023012"/>
    </source>
</evidence>
<dbReference type="OrthoDB" id="9810730at2"/>
<dbReference type="InterPro" id="IPR036097">
    <property type="entry name" value="HisK_dim/P_sf"/>
</dbReference>
<dbReference type="InterPro" id="IPR001789">
    <property type="entry name" value="Sig_transdc_resp-reg_receiver"/>
</dbReference>
<dbReference type="InterPro" id="IPR003661">
    <property type="entry name" value="HisK_dim/P_dom"/>
</dbReference>
<dbReference type="SUPFAM" id="SSF55874">
    <property type="entry name" value="ATPase domain of HSP90 chaperone/DNA topoisomerase II/histidine kinase"/>
    <property type="match status" value="1"/>
</dbReference>
<feature type="modified residue" description="4-aspartylphosphate" evidence="17">
    <location>
        <position position="498"/>
    </location>
</feature>
<keyword evidence="6" id="KW-0808">Transferase</keyword>
<feature type="domain" description="Response regulatory" evidence="20">
    <location>
        <begin position="6"/>
        <end position="123"/>
    </location>
</feature>
<evidence type="ECO:0000256" key="11">
    <source>
        <dbReference type="ARBA" id="ARBA00022989"/>
    </source>
</evidence>
<evidence type="ECO:0000313" key="22">
    <source>
        <dbReference type="EMBL" id="AWB65036.1"/>
    </source>
</evidence>
<dbReference type="Pfam" id="PF00512">
    <property type="entry name" value="HisKA"/>
    <property type="match status" value="1"/>
</dbReference>
<dbReference type="InterPro" id="IPR004358">
    <property type="entry name" value="Sig_transdc_His_kin-like_C"/>
</dbReference>
<comment type="subunit">
    <text evidence="14">At low DSF concentrations, interacts with RpfF.</text>
</comment>
<keyword evidence="18" id="KW-0175">Coiled coil</keyword>
<dbReference type="SUPFAM" id="SSF47226">
    <property type="entry name" value="Histidine-containing phosphotransfer domain, HPT domain"/>
    <property type="match status" value="1"/>
</dbReference>
<dbReference type="PANTHER" id="PTHR45339:SF1">
    <property type="entry name" value="HYBRID SIGNAL TRANSDUCTION HISTIDINE KINASE J"/>
    <property type="match status" value="1"/>
</dbReference>
<dbReference type="SUPFAM" id="SSF52172">
    <property type="entry name" value="CheY-like"/>
    <property type="match status" value="3"/>
</dbReference>
<dbReference type="PRINTS" id="PR00344">
    <property type="entry name" value="BCTRLSENSOR"/>
</dbReference>
<feature type="modified residue" description="4-aspartylphosphate" evidence="17">
    <location>
        <position position="647"/>
    </location>
</feature>
<evidence type="ECO:0000256" key="13">
    <source>
        <dbReference type="ARBA" id="ARBA00023136"/>
    </source>
</evidence>
<dbReference type="Gene3D" id="1.20.120.160">
    <property type="entry name" value="HPT domain"/>
    <property type="match status" value="1"/>
</dbReference>
<evidence type="ECO:0000259" key="21">
    <source>
        <dbReference type="PROSITE" id="PS50894"/>
    </source>
</evidence>
<dbReference type="CDD" id="cd00082">
    <property type="entry name" value="HisKA"/>
    <property type="match status" value="1"/>
</dbReference>
<dbReference type="PROSITE" id="PS50110">
    <property type="entry name" value="RESPONSE_REGULATORY"/>
    <property type="match status" value="3"/>
</dbReference>
<dbReference type="FunFam" id="1.10.287.130:FF:000002">
    <property type="entry name" value="Two-component osmosensing histidine kinase"/>
    <property type="match status" value="1"/>
</dbReference>
<dbReference type="Proteomes" id="UP000244441">
    <property type="component" value="Chromosome"/>
</dbReference>
<keyword evidence="13" id="KW-0472">Membrane</keyword>
<feature type="modified residue" description="Phosphohistidine" evidence="16">
    <location>
        <position position="800"/>
    </location>
</feature>
<dbReference type="PANTHER" id="PTHR45339">
    <property type="entry name" value="HYBRID SIGNAL TRANSDUCTION HISTIDINE KINASE J"/>
    <property type="match status" value="1"/>
</dbReference>
<evidence type="ECO:0000256" key="8">
    <source>
        <dbReference type="ARBA" id="ARBA00022741"/>
    </source>
</evidence>
<keyword evidence="4" id="KW-1003">Cell membrane</keyword>
<keyword evidence="9" id="KW-0418">Kinase</keyword>
<name>A0A2S0VLG1_9ALTE</name>
<dbReference type="GO" id="GO:0005524">
    <property type="term" value="F:ATP binding"/>
    <property type="evidence" value="ECO:0007669"/>
    <property type="project" value="UniProtKB-KW"/>
</dbReference>
<dbReference type="RefSeq" id="WP_108601115.1">
    <property type="nucleotide sequence ID" value="NZ_CP026604.1"/>
</dbReference>
<evidence type="ECO:0000256" key="4">
    <source>
        <dbReference type="ARBA" id="ARBA00022475"/>
    </source>
</evidence>
<feature type="domain" description="HPt" evidence="21">
    <location>
        <begin position="761"/>
        <end position="855"/>
    </location>
</feature>
<evidence type="ECO:0000256" key="6">
    <source>
        <dbReference type="ARBA" id="ARBA00022679"/>
    </source>
</evidence>
<dbReference type="InterPro" id="IPR036641">
    <property type="entry name" value="HPT_dom_sf"/>
</dbReference>
<feature type="modified residue" description="4-aspartylphosphate" evidence="17">
    <location>
        <position position="55"/>
    </location>
</feature>
<keyword evidence="12" id="KW-0902">Two-component regulatory system</keyword>
<dbReference type="Pfam" id="PF02518">
    <property type="entry name" value="HATPase_c"/>
    <property type="match status" value="1"/>
</dbReference>
<dbReference type="SMART" id="SM00388">
    <property type="entry name" value="HisKA"/>
    <property type="match status" value="1"/>
</dbReference>
<dbReference type="InterPro" id="IPR008207">
    <property type="entry name" value="Sig_transdc_His_kin_Hpt_dom"/>
</dbReference>
<accession>A0A2S0VLG1</accession>
<organism evidence="22 23">
    <name type="scientific">Saccharobesus litoralis</name>
    <dbReference type="NCBI Taxonomy" id="2172099"/>
    <lineage>
        <taxon>Bacteria</taxon>
        <taxon>Pseudomonadati</taxon>
        <taxon>Pseudomonadota</taxon>
        <taxon>Gammaproteobacteria</taxon>
        <taxon>Alteromonadales</taxon>
        <taxon>Alteromonadaceae</taxon>
        <taxon>Saccharobesus</taxon>
    </lineage>
</organism>
<dbReference type="EC" id="2.7.13.3" evidence="3"/>
<evidence type="ECO:0000256" key="9">
    <source>
        <dbReference type="ARBA" id="ARBA00022777"/>
    </source>
</evidence>
<evidence type="ECO:0000256" key="7">
    <source>
        <dbReference type="ARBA" id="ARBA00022692"/>
    </source>
</evidence>
<feature type="domain" description="Response regulatory" evidence="20">
    <location>
        <begin position="445"/>
        <end position="566"/>
    </location>
</feature>
<dbReference type="GO" id="GO:0000155">
    <property type="term" value="F:phosphorelay sensor kinase activity"/>
    <property type="evidence" value="ECO:0007669"/>
    <property type="project" value="InterPro"/>
</dbReference>
<dbReference type="AlphaFoldDB" id="A0A2S0VLG1"/>
<evidence type="ECO:0000256" key="14">
    <source>
        <dbReference type="ARBA" id="ARBA00064003"/>
    </source>
</evidence>
<protein>
    <recommendedName>
        <fullName evidence="15">Sensory/regulatory protein RpfC</fullName>
        <ecNumber evidence="3">2.7.13.3</ecNumber>
    </recommendedName>
</protein>
<dbReference type="CDD" id="cd17546">
    <property type="entry name" value="REC_hyHK_CKI1_RcsC-like"/>
    <property type="match status" value="2"/>
</dbReference>